<dbReference type="Gene3D" id="1.20.900.10">
    <property type="entry name" value="Dbl homology (DH) domain"/>
    <property type="match status" value="1"/>
</dbReference>
<dbReference type="InterPro" id="IPR035899">
    <property type="entry name" value="DBL_dom_sf"/>
</dbReference>
<feature type="compositionally biased region" description="Polar residues" evidence="2">
    <location>
        <begin position="22"/>
        <end position="33"/>
    </location>
</feature>
<feature type="compositionally biased region" description="Polar residues" evidence="2">
    <location>
        <begin position="463"/>
        <end position="472"/>
    </location>
</feature>
<feature type="compositionally biased region" description="Polar residues" evidence="2">
    <location>
        <begin position="431"/>
        <end position="453"/>
    </location>
</feature>
<dbReference type="SUPFAM" id="SSF50729">
    <property type="entry name" value="PH domain-like"/>
    <property type="match status" value="1"/>
</dbReference>
<dbReference type="InterPro" id="IPR000219">
    <property type="entry name" value="DH_dom"/>
</dbReference>
<dbReference type="InterPro" id="IPR055251">
    <property type="entry name" value="SOS1_NGEF_PH"/>
</dbReference>
<protein>
    <submittedName>
        <fullName evidence="6">Pleckstrin homology domain-containing family G member 3-like</fullName>
    </submittedName>
</protein>
<feature type="region of interest" description="Disordered" evidence="2">
    <location>
        <begin position="1"/>
        <end position="33"/>
    </location>
</feature>
<dbReference type="RefSeq" id="XP_014667702.1">
    <property type="nucleotide sequence ID" value="XM_014812216.1"/>
</dbReference>
<feature type="domain" description="PH" evidence="3">
    <location>
        <begin position="255"/>
        <end position="355"/>
    </location>
</feature>
<dbReference type="SMART" id="SM00233">
    <property type="entry name" value="PH"/>
    <property type="match status" value="1"/>
</dbReference>
<organism evidence="5 6">
    <name type="scientific">Priapulus caudatus</name>
    <name type="common">Priapulid worm</name>
    <dbReference type="NCBI Taxonomy" id="37621"/>
    <lineage>
        <taxon>Eukaryota</taxon>
        <taxon>Metazoa</taxon>
        <taxon>Ecdysozoa</taxon>
        <taxon>Scalidophora</taxon>
        <taxon>Priapulida</taxon>
        <taxon>Priapulimorpha</taxon>
        <taxon>Priapulimorphida</taxon>
        <taxon>Priapulidae</taxon>
        <taxon>Priapulus</taxon>
    </lineage>
</organism>
<dbReference type="Proteomes" id="UP000695022">
    <property type="component" value="Unplaced"/>
</dbReference>
<evidence type="ECO:0000256" key="2">
    <source>
        <dbReference type="SAM" id="MobiDB-lite"/>
    </source>
</evidence>
<dbReference type="PROSITE" id="PS50010">
    <property type="entry name" value="DH_2"/>
    <property type="match status" value="1"/>
</dbReference>
<dbReference type="PANTHER" id="PTHR45924">
    <property type="entry name" value="FI17866P1"/>
    <property type="match status" value="1"/>
</dbReference>
<dbReference type="InterPro" id="IPR001849">
    <property type="entry name" value="PH_domain"/>
</dbReference>
<keyword evidence="5" id="KW-1185">Reference proteome</keyword>
<dbReference type="CDD" id="cd13243">
    <property type="entry name" value="PH_PLEKHG1_G2_G3"/>
    <property type="match status" value="1"/>
</dbReference>
<dbReference type="InterPro" id="IPR043324">
    <property type="entry name" value="PH_PLEKHG1_G2_G3"/>
</dbReference>
<evidence type="ECO:0000259" key="3">
    <source>
        <dbReference type="PROSITE" id="PS50003"/>
    </source>
</evidence>
<feature type="domain" description="DH" evidence="4">
    <location>
        <begin position="50"/>
        <end position="231"/>
    </location>
</feature>
<evidence type="ECO:0000259" key="4">
    <source>
        <dbReference type="PROSITE" id="PS50010"/>
    </source>
</evidence>
<dbReference type="PROSITE" id="PS50003">
    <property type="entry name" value="PH_DOMAIN"/>
    <property type="match status" value="1"/>
</dbReference>
<feature type="non-terminal residue" evidence="6">
    <location>
        <position position="472"/>
    </location>
</feature>
<feature type="compositionally biased region" description="Basic and acidic residues" evidence="2">
    <location>
        <begin position="395"/>
        <end position="412"/>
    </location>
</feature>
<dbReference type="CDD" id="cd00160">
    <property type="entry name" value="RhoGEF"/>
    <property type="match status" value="1"/>
</dbReference>
<evidence type="ECO:0000256" key="1">
    <source>
        <dbReference type="ARBA" id="ARBA00022553"/>
    </source>
</evidence>
<dbReference type="SUPFAM" id="SSF48065">
    <property type="entry name" value="DBL homology domain (DH-domain)"/>
    <property type="match status" value="1"/>
</dbReference>
<feature type="compositionally biased region" description="Acidic residues" evidence="2">
    <location>
        <begin position="1"/>
        <end position="15"/>
    </location>
</feature>
<feature type="region of interest" description="Disordered" evidence="2">
    <location>
        <begin position="375"/>
        <end position="472"/>
    </location>
</feature>
<dbReference type="Pfam" id="PF22697">
    <property type="entry name" value="SOS1_NGEF_PH"/>
    <property type="match status" value="1"/>
</dbReference>
<proteinExistence type="predicted"/>
<accession>A0ABM1E681</accession>
<dbReference type="PANTHER" id="PTHR45924:SF2">
    <property type="entry name" value="FI17866P1"/>
    <property type="match status" value="1"/>
</dbReference>
<dbReference type="InterPro" id="IPR011993">
    <property type="entry name" value="PH-like_dom_sf"/>
</dbReference>
<gene>
    <name evidence="6" type="primary">LOC106809218</name>
</gene>
<evidence type="ECO:0000313" key="6">
    <source>
        <dbReference type="RefSeq" id="XP_014667702.1"/>
    </source>
</evidence>
<dbReference type="GeneID" id="106809218"/>
<feature type="compositionally biased region" description="Basic and acidic residues" evidence="2">
    <location>
        <begin position="377"/>
        <end position="386"/>
    </location>
</feature>
<name>A0ABM1E681_PRICU</name>
<evidence type="ECO:0000313" key="5">
    <source>
        <dbReference type="Proteomes" id="UP000695022"/>
    </source>
</evidence>
<sequence>MEGSESDDNSADDLLQDGAKTDGSQVSKRDSLNSLPGSTHRIWYPEGMSYLSKVVLEILETERAYVNDLQEIIEGYLKCIIDTPEVAIKPADVCALFGNIEEIWRFNSELLKDLETHSDDAVEIAKCFPRHTHGFTDIYTEYCTSYPKSMEVLTKCMNRKGSGNFFRNRQTLLNHGLPLGSYLLKPVQRILKYHLLLKSMLKGYEGEEEGRVAISEGLALMESIGLHINEMKKKHEHAVRVQEIQSLLHNWRGDDLTTYGELVIEGEFRIAGAKGLRQLFLFDSMLIITKRRADGTYACKTFIECSNLMLIESIDGEPCSFHVIPFDSPKCQYTVQAKNVEQKREWTQTLKKQMMLTYNVEIPPKAMEIVMQLGQTDTKEDEDKPDTGSLKKQHHAPEYLEKQRKAIRRRSDGAQQKKQAKKSLQKRESAKNSPSFTDTPIRSPPTEKSTATPTRKDKRKPRSSSAGSSIGG</sequence>
<dbReference type="Gene3D" id="2.30.29.30">
    <property type="entry name" value="Pleckstrin-homology domain (PH domain)/Phosphotyrosine-binding domain (PTB)"/>
    <property type="match status" value="1"/>
</dbReference>
<dbReference type="SMART" id="SM00325">
    <property type="entry name" value="RhoGEF"/>
    <property type="match status" value="1"/>
</dbReference>
<reference evidence="6" key="1">
    <citation type="submission" date="2025-08" db="UniProtKB">
        <authorList>
            <consortium name="RefSeq"/>
        </authorList>
    </citation>
    <scope>IDENTIFICATION</scope>
</reference>
<keyword evidence="1" id="KW-0597">Phosphoprotein</keyword>
<dbReference type="Pfam" id="PF00621">
    <property type="entry name" value="RhoGEF"/>
    <property type="match status" value="1"/>
</dbReference>